<feature type="transmembrane region" description="Helical" evidence="1">
    <location>
        <begin position="141"/>
        <end position="160"/>
    </location>
</feature>
<name>A0A813HJG1_POLGL</name>
<sequence length="240" mass="26245">MGTAWGRAAQSFQGSHLVTVVLLLLLLLLVLLLSGVVIVVTVVASQLYGCVVVWLLLLLVVWLVSLLLLLLLLLMQSLTVRLSLASAGCLVIVVVGCCCCSCCCCCVDRLLITDIFVLNHSAVALPCFVCCVCWRLFACMCCLVVVCCVVFSVLCCLWLLCSWSACWHACVLLVLLLPGWQWFGYDSLLFGSCFSLLRVLVRCLCACLRTMFVLLADLFVGFRARVVCGFELVLVVCVLP</sequence>
<protein>
    <submittedName>
        <fullName evidence="2">Uncharacterized protein</fullName>
    </submittedName>
</protein>
<comment type="caution">
    <text evidence="2">The sequence shown here is derived from an EMBL/GenBank/DDBJ whole genome shotgun (WGS) entry which is preliminary data.</text>
</comment>
<proteinExistence type="predicted"/>
<keyword evidence="1" id="KW-0812">Transmembrane</keyword>
<evidence type="ECO:0000313" key="3">
    <source>
        <dbReference type="Proteomes" id="UP000654075"/>
    </source>
</evidence>
<feature type="transmembrane region" description="Helical" evidence="1">
    <location>
        <begin position="87"/>
        <end position="111"/>
    </location>
</feature>
<evidence type="ECO:0000313" key="2">
    <source>
        <dbReference type="EMBL" id="CAE8638213.1"/>
    </source>
</evidence>
<dbReference type="EMBL" id="CAJNNV010031887">
    <property type="protein sequence ID" value="CAE8638213.1"/>
    <property type="molecule type" value="Genomic_DNA"/>
</dbReference>
<feature type="transmembrane region" description="Helical" evidence="1">
    <location>
        <begin position="117"/>
        <end position="134"/>
    </location>
</feature>
<dbReference type="AlphaFoldDB" id="A0A813HJG1"/>
<keyword evidence="1" id="KW-1133">Transmembrane helix</keyword>
<dbReference type="Proteomes" id="UP000654075">
    <property type="component" value="Unassembled WGS sequence"/>
</dbReference>
<evidence type="ECO:0000256" key="1">
    <source>
        <dbReference type="SAM" id="Phobius"/>
    </source>
</evidence>
<feature type="transmembrane region" description="Helical" evidence="1">
    <location>
        <begin position="20"/>
        <end position="45"/>
    </location>
</feature>
<keyword evidence="1" id="KW-0472">Membrane</keyword>
<organism evidence="2 3">
    <name type="scientific">Polarella glacialis</name>
    <name type="common">Dinoflagellate</name>
    <dbReference type="NCBI Taxonomy" id="89957"/>
    <lineage>
        <taxon>Eukaryota</taxon>
        <taxon>Sar</taxon>
        <taxon>Alveolata</taxon>
        <taxon>Dinophyceae</taxon>
        <taxon>Suessiales</taxon>
        <taxon>Suessiaceae</taxon>
        <taxon>Polarella</taxon>
    </lineage>
</organism>
<keyword evidence="3" id="KW-1185">Reference proteome</keyword>
<feature type="transmembrane region" description="Helical" evidence="1">
    <location>
        <begin position="51"/>
        <end position="75"/>
    </location>
</feature>
<gene>
    <name evidence="2" type="ORF">PGLA1383_LOCUS53439</name>
</gene>
<accession>A0A813HJG1</accession>
<reference evidence="2" key="1">
    <citation type="submission" date="2021-02" db="EMBL/GenBank/DDBJ databases">
        <authorList>
            <person name="Dougan E. K."/>
            <person name="Rhodes N."/>
            <person name="Thang M."/>
            <person name="Chan C."/>
        </authorList>
    </citation>
    <scope>NUCLEOTIDE SEQUENCE</scope>
</reference>